<dbReference type="InterPro" id="IPR008979">
    <property type="entry name" value="Galactose-bd-like_sf"/>
</dbReference>
<proteinExistence type="predicted"/>
<keyword evidence="5" id="KW-1185">Reference proteome</keyword>
<sequence>MRHRSPSRLRKPLLITAVGALLAGAAALGIQSAYAEDGDGTNLARGKTATGSAPCRPAEAPASAVNGTTGNGLADKWCSGVRNAALTVDLGAPAAIGKLIVRHAGAGGEPRARNTRDFDLAVSADGTTFTQVSKVSANTADVTVHPIATVAARFVRLTVTRATSTADTAARIYELEVYAADKPLPPASPSAVPSPSRTTRPTQSPTSNPPTQSPTATPASRTPTATPASTTPATPAASCHQDAPATLTDYISDHKDALTRTACNADVAVYFDNDLKALPAAHVAWVSPFVTDVWKYIKAAYGKCDVDRQLPAPIGPGCTNFGAPKPALAFFHQGKHGGGTVNNRFDANSGFRTTIDVGDTGWDESNGVLHDEIVHEACHEVEGSSQGVHESPAFEVWGDSKWAEFCVYDFYASTGRTADAQRTEALFGGHADNLPAGAKNAHWFKDWFLPLWHDSGNNAAVMQRYFGLLSQNFPTRTENSGRNLIYTRRMNAGEYVLFTSAAAGKDLSGRAAQAFNSGFSQSQFEQARKDFPGVTF</sequence>
<dbReference type="EMBL" id="BOMN01000018">
    <property type="protein sequence ID" value="GIE18395.1"/>
    <property type="molecule type" value="Genomic_DNA"/>
</dbReference>
<name>A0ABQ3ZII6_9ACTN</name>
<feature type="domain" description="F5/8 type C" evidence="3">
    <location>
        <begin position="23"/>
        <end position="180"/>
    </location>
</feature>
<evidence type="ECO:0000313" key="5">
    <source>
        <dbReference type="Proteomes" id="UP000603200"/>
    </source>
</evidence>
<evidence type="ECO:0000259" key="3">
    <source>
        <dbReference type="PROSITE" id="PS50022"/>
    </source>
</evidence>
<keyword evidence="2" id="KW-0732">Signal</keyword>
<gene>
    <name evidence="4" type="ORF">Ahu01nite_014970</name>
</gene>
<protein>
    <recommendedName>
        <fullName evidence="3">F5/8 type C domain-containing protein</fullName>
    </recommendedName>
</protein>
<feature type="region of interest" description="Disordered" evidence="1">
    <location>
        <begin position="45"/>
        <end position="67"/>
    </location>
</feature>
<accession>A0ABQ3ZII6</accession>
<dbReference type="PROSITE" id="PS50022">
    <property type="entry name" value="FA58C_3"/>
    <property type="match status" value="1"/>
</dbReference>
<dbReference type="Pfam" id="PF00754">
    <property type="entry name" value="F5_F8_type_C"/>
    <property type="match status" value="1"/>
</dbReference>
<evidence type="ECO:0000256" key="2">
    <source>
        <dbReference type="SAM" id="SignalP"/>
    </source>
</evidence>
<dbReference type="InterPro" id="IPR000421">
    <property type="entry name" value="FA58C"/>
</dbReference>
<dbReference type="RefSeq" id="WP_203835666.1">
    <property type="nucleotide sequence ID" value="NZ_BAAATV010000030.1"/>
</dbReference>
<feature type="compositionally biased region" description="Low complexity" evidence="1">
    <location>
        <begin position="189"/>
        <end position="206"/>
    </location>
</feature>
<feature type="signal peptide" evidence="2">
    <location>
        <begin position="1"/>
        <end position="35"/>
    </location>
</feature>
<organism evidence="4 5">
    <name type="scientific">Winogradskya humida</name>
    <dbReference type="NCBI Taxonomy" id="113566"/>
    <lineage>
        <taxon>Bacteria</taxon>
        <taxon>Bacillati</taxon>
        <taxon>Actinomycetota</taxon>
        <taxon>Actinomycetes</taxon>
        <taxon>Micromonosporales</taxon>
        <taxon>Micromonosporaceae</taxon>
        <taxon>Winogradskya</taxon>
    </lineage>
</organism>
<dbReference type="SUPFAM" id="SSF49785">
    <property type="entry name" value="Galactose-binding domain-like"/>
    <property type="match status" value="1"/>
</dbReference>
<reference evidence="4 5" key="1">
    <citation type="submission" date="2021-01" db="EMBL/GenBank/DDBJ databases">
        <title>Whole genome shotgun sequence of Actinoplanes humidus NBRC 14915.</title>
        <authorList>
            <person name="Komaki H."/>
            <person name="Tamura T."/>
        </authorList>
    </citation>
    <scope>NUCLEOTIDE SEQUENCE [LARGE SCALE GENOMIC DNA]</scope>
    <source>
        <strain evidence="4 5">NBRC 14915</strain>
    </source>
</reference>
<feature type="region of interest" description="Disordered" evidence="1">
    <location>
        <begin position="183"/>
        <end position="240"/>
    </location>
</feature>
<dbReference type="Proteomes" id="UP000603200">
    <property type="component" value="Unassembled WGS sequence"/>
</dbReference>
<comment type="caution">
    <text evidence="4">The sequence shown here is derived from an EMBL/GenBank/DDBJ whole genome shotgun (WGS) entry which is preliminary data.</text>
</comment>
<evidence type="ECO:0000313" key="4">
    <source>
        <dbReference type="EMBL" id="GIE18395.1"/>
    </source>
</evidence>
<dbReference type="Gene3D" id="2.60.120.260">
    <property type="entry name" value="Galactose-binding domain-like"/>
    <property type="match status" value="1"/>
</dbReference>
<feature type="compositionally biased region" description="Low complexity" evidence="1">
    <location>
        <begin position="213"/>
        <end position="238"/>
    </location>
</feature>
<evidence type="ECO:0000256" key="1">
    <source>
        <dbReference type="SAM" id="MobiDB-lite"/>
    </source>
</evidence>
<feature type="chain" id="PRO_5045944936" description="F5/8 type C domain-containing protein" evidence="2">
    <location>
        <begin position="36"/>
        <end position="536"/>
    </location>
</feature>